<dbReference type="SFLD" id="SFLDG01140">
    <property type="entry name" value="C2.B:_Phosphomannomutase_and_P"/>
    <property type="match status" value="1"/>
</dbReference>
<organism evidence="1 2">
    <name type="scientific">Liquorilactobacillus satsumensis DSM 16230 = JCM 12392</name>
    <dbReference type="NCBI Taxonomy" id="1423801"/>
    <lineage>
        <taxon>Bacteria</taxon>
        <taxon>Bacillati</taxon>
        <taxon>Bacillota</taxon>
        <taxon>Bacilli</taxon>
        <taxon>Lactobacillales</taxon>
        <taxon>Lactobacillaceae</taxon>
        <taxon>Liquorilactobacillus</taxon>
    </lineage>
</organism>
<dbReference type="Gene3D" id="3.40.50.1000">
    <property type="entry name" value="HAD superfamily/HAD-like"/>
    <property type="match status" value="1"/>
</dbReference>
<dbReference type="SFLD" id="SFLDG01144">
    <property type="entry name" value="C2.B.4:_PGP_Like"/>
    <property type="match status" value="1"/>
</dbReference>
<protein>
    <submittedName>
        <fullName evidence="1">HAD superfamily hydrolase</fullName>
    </submittedName>
</protein>
<dbReference type="PANTHER" id="PTHR10000">
    <property type="entry name" value="PHOSPHOSERINE PHOSPHATASE"/>
    <property type="match status" value="1"/>
</dbReference>
<keyword evidence="1" id="KW-0378">Hydrolase</keyword>
<evidence type="ECO:0000313" key="2">
    <source>
        <dbReference type="Proteomes" id="UP000051166"/>
    </source>
</evidence>
<sequence>MRILAKVKLIATDMDGTFLNKMMDYDRQRFENLYAQLNLQNIKFVIASGNQYYQLHSFFADHPELVCIAENGAYIRNQAEVFQATSFSNYSKNEILARLTGIEDIQVLLSGMRSAYYLTSAAPTFVKLSHQYYPRLVAVDNFESVSDQIMKFSLNCPPAETEQLVEQLRERLHGIAEPTSSGHGGIDIIQPGMNKAAGLQHLGKQWGISLAEMCAFGDGGNDLEMLSAVGEGVAMANAAPVVKQTAPCQTVSNEEQGVLSYIEQILRRR</sequence>
<dbReference type="STRING" id="1423801.FD50_GL001364"/>
<dbReference type="AlphaFoldDB" id="A0A0R1V6J6"/>
<dbReference type="GO" id="GO:0016791">
    <property type="term" value="F:phosphatase activity"/>
    <property type="evidence" value="ECO:0007669"/>
    <property type="project" value="TreeGrafter"/>
</dbReference>
<dbReference type="Gene3D" id="3.30.1240.10">
    <property type="match status" value="1"/>
</dbReference>
<dbReference type="NCBIfam" id="TIGR01484">
    <property type="entry name" value="HAD-SF-IIB"/>
    <property type="match status" value="1"/>
</dbReference>
<gene>
    <name evidence="1" type="ORF">FD50_GL001364</name>
</gene>
<name>A0A0R1V6J6_9LACO</name>
<dbReference type="SFLD" id="SFLDS00003">
    <property type="entry name" value="Haloacid_Dehalogenase"/>
    <property type="match status" value="1"/>
</dbReference>
<dbReference type="GO" id="GO:0000287">
    <property type="term" value="F:magnesium ion binding"/>
    <property type="evidence" value="ECO:0007669"/>
    <property type="project" value="TreeGrafter"/>
</dbReference>
<dbReference type="InterPro" id="IPR023214">
    <property type="entry name" value="HAD_sf"/>
</dbReference>
<dbReference type="Proteomes" id="UP000051166">
    <property type="component" value="Unassembled WGS sequence"/>
</dbReference>
<dbReference type="EMBL" id="AZFQ01000052">
    <property type="protein sequence ID" value="KRL97387.1"/>
    <property type="molecule type" value="Genomic_DNA"/>
</dbReference>
<dbReference type="PATRIC" id="fig|1423801.4.peg.1396"/>
<proteinExistence type="predicted"/>
<reference evidence="1 2" key="1">
    <citation type="journal article" date="2015" name="Genome Announc.">
        <title>Expanding the biotechnology potential of lactobacilli through comparative genomics of 213 strains and associated genera.</title>
        <authorList>
            <person name="Sun Z."/>
            <person name="Harris H.M."/>
            <person name="McCann A."/>
            <person name="Guo C."/>
            <person name="Argimon S."/>
            <person name="Zhang W."/>
            <person name="Yang X."/>
            <person name="Jeffery I.B."/>
            <person name="Cooney J.C."/>
            <person name="Kagawa T.F."/>
            <person name="Liu W."/>
            <person name="Song Y."/>
            <person name="Salvetti E."/>
            <person name="Wrobel A."/>
            <person name="Rasinkangas P."/>
            <person name="Parkhill J."/>
            <person name="Rea M.C."/>
            <person name="O'Sullivan O."/>
            <person name="Ritari J."/>
            <person name="Douillard F.P."/>
            <person name="Paul Ross R."/>
            <person name="Yang R."/>
            <person name="Briner A.E."/>
            <person name="Felis G.E."/>
            <person name="de Vos W.M."/>
            <person name="Barrangou R."/>
            <person name="Klaenhammer T.R."/>
            <person name="Caufield P.W."/>
            <person name="Cui Y."/>
            <person name="Zhang H."/>
            <person name="O'Toole P.W."/>
        </authorList>
    </citation>
    <scope>NUCLEOTIDE SEQUENCE [LARGE SCALE GENOMIC DNA]</scope>
    <source>
        <strain evidence="1 2">DSM 16230</strain>
    </source>
</reference>
<comment type="caution">
    <text evidence="1">The sequence shown here is derived from an EMBL/GenBank/DDBJ whole genome shotgun (WGS) entry which is preliminary data.</text>
</comment>
<dbReference type="GO" id="GO:0005829">
    <property type="term" value="C:cytosol"/>
    <property type="evidence" value="ECO:0007669"/>
    <property type="project" value="TreeGrafter"/>
</dbReference>
<evidence type="ECO:0000313" key="1">
    <source>
        <dbReference type="EMBL" id="KRL97387.1"/>
    </source>
</evidence>
<keyword evidence="2" id="KW-1185">Reference proteome</keyword>
<accession>A0A0R1V6J6</accession>
<dbReference type="CDD" id="cd07518">
    <property type="entry name" value="HAD_YbiV-Like"/>
    <property type="match status" value="1"/>
</dbReference>
<dbReference type="PROSITE" id="PS01229">
    <property type="entry name" value="COF_2"/>
    <property type="match status" value="1"/>
</dbReference>
<dbReference type="InterPro" id="IPR000150">
    <property type="entry name" value="Cof"/>
</dbReference>
<dbReference type="PANTHER" id="PTHR10000:SF53">
    <property type="entry name" value="5-AMINO-6-(5-PHOSPHO-D-RIBITYLAMINO)URACIL PHOSPHATASE YBJI-RELATED"/>
    <property type="match status" value="1"/>
</dbReference>
<dbReference type="InterPro" id="IPR036412">
    <property type="entry name" value="HAD-like_sf"/>
</dbReference>
<dbReference type="NCBIfam" id="TIGR00099">
    <property type="entry name" value="Cof-subfamily"/>
    <property type="match status" value="1"/>
</dbReference>
<dbReference type="InterPro" id="IPR006379">
    <property type="entry name" value="HAD-SF_hydro_IIB"/>
</dbReference>
<dbReference type="SUPFAM" id="SSF56784">
    <property type="entry name" value="HAD-like"/>
    <property type="match status" value="1"/>
</dbReference>
<dbReference type="Pfam" id="PF08282">
    <property type="entry name" value="Hydrolase_3"/>
    <property type="match status" value="1"/>
</dbReference>